<accession>A0AAU8MZT5</accession>
<proteinExistence type="predicted"/>
<dbReference type="RefSeq" id="WP_363800417.1">
    <property type="nucleotide sequence ID" value="NZ_CP159925.1"/>
</dbReference>
<organism evidence="1">
    <name type="scientific">Lysobacter firmicutimachus</name>
    <dbReference type="NCBI Taxonomy" id="1792846"/>
    <lineage>
        <taxon>Bacteria</taxon>
        <taxon>Pseudomonadati</taxon>
        <taxon>Pseudomonadota</taxon>
        <taxon>Gammaproteobacteria</taxon>
        <taxon>Lysobacterales</taxon>
        <taxon>Lysobacteraceae</taxon>
        <taxon>Lysobacter</taxon>
    </lineage>
</organism>
<sequence>MTSVWLPSTGTLRYSPQLGRGGHRRRDGGSTVWWLIVDCDPELGRYLRHQYLLGHRRTRSLQAPLWGPHISVVRGETPPRPAAWKRLDGATVGFDYDPQVREAQGYVWCPVRCPALLDLREELGLPREPQPALHLTIGNANG</sequence>
<protein>
    <recommendedName>
        <fullName evidence="2">2'-5' RNA ligase family protein</fullName>
    </recommendedName>
</protein>
<name>A0AAU8MZT5_9GAMM</name>
<gene>
    <name evidence="1" type="ORF">ABU614_09965</name>
</gene>
<evidence type="ECO:0000313" key="1">
    <source>
        <dbReference type="EMBL" id="XCO77087.1"/>
    </source>
</evidence>
<reference evidence="1" key="1">
    <citation type="submission" date="2024-06" db="EMBL/GenBank/DDBJ databases">
        <authorList>
            <person name="Li S."/>
        </authorList>
    </citation>
    <scope>NUCLEOTIDE SEQUENCE</scope>
    <source>
        <strain evidence="1">SR10</strain>
    </source>
</reference>
<evidence type="ECO:0008006" key="2">
    <source>
        <dbReference type="Google" id="ProtNLM"/>
    </source>
</evidence>
<dbReference type="EMBL" id="CP159925">
    <property type="protein sequence ID" value="XCO77087.1"/>
    <property type="molecule type" value="Genomic_DNA"/>
</dbReference>
<dbReference type="AlphaFoldDB" id="A0AAU8MZT5"/>